<evidence type="ECO:0000256" key="2">
    <source>
        <dbReference type="ARBA" id="ARBA00006024"/>
    </source>
</evidence>
<organism evidence="15 16">
    <name type="scientific">Acetobacterium malicum</name>
    <dbReference type="NCBI Taxonomy" id="52692"/>
    <lineage>
        <taxon>Bacteria</taxon>
        <taxon>Bacillati</taxon>
        <taxon>Bacillota</taxon>
        <taxon>Clostridia</taxon>
        <taxon>Eubacteriales</taxon>
        <taxon>Eubacteriaceae</taxon>
        <taxon>Acetobacterium</taxon>
    </lineage>
</organism>
<keyword evidence="8" id="KW-1278">Translocase</keyword>
<dbReference type="SUPFAM" id="SSF81665">
    <property type="entry name" value="Calcium ATPase, transmembrane domain M"/>
    <property type="match status" value="1"/>
</dbReference>
<dbReference type="InterPro" id="IPR059000">
    <property type="entry name" value="ATPase_P-type_domA"/>
</dbReference>
<reference evidence="15 16" key="1">
    <citation type="journal article" date="2020" name="mSystems">
        <title>Defining Genomic and Predicted Metabolic Features of the Acetobacterium Genus.</title>
        <authorList>
            <person name="Ross D.E."/>
            <person name="Marshall C.W."/>
            <person name="Gulliver D."/>
            <person name="May H.D."/>
            <person name="Norman R.S."/>
        </authorList>
    </citation>
    <scope>NUCLEOTIDE SEQUENCE [LARGE SCALE GENOMIC DNA]</scope>
    <source>
        <strain evidence="15 16">DSM 4132</strain>
    </source>
</reference>
<proteinExistence type="inferred from homology"/>
<gene>
    <name evidence="15" type="primary">cadA</name>
    <name evidence="15" type="ORF">GH811_00275</name>
</gene>
<dbReference type="InterPro" id="IPR001757">
    <property type="entry name" value="P_typ_ATPase"/>
</dbReference>
<dbReference type="SUPFAM" id="SSF81653">
    <property type="entry name" value="Calcium ATPase, transduction domain A"/>
    <property type="match status" value="1"/>
</dbReference>
<feature type="transmembrane region" description="Helical" evidence="13">
    <location>
        <begin position="402"/>
        <end position="422"/>
    </location>
</feature>
<accession>A0ABR6YS61</accession>
<dbReference type="InterPro" id="IPR027256">
    <property type="entry name" value="P-typ_ATPase_IB"/>
</dbReference>
<evidence type="ECO:0000256" key="7">
    <source>
        <dbReference type="ARBA" id="ARBA00022840"/>
    </source>
</evidence>
<comment type="caution">
    <text evidence="15">The sequence shown here is derived from an EMBL/GenBank/DDBJ whole genome shotgun (WGS) entry which is preliminary data.</text>
</comment>
<keyword evidence="13" id="KW-1003">Cell membrane</keyword>
<dbReference type="InterPro" id="IPR006121">
    <property type="entry name" value="HMA_dom"/>
</dbReference>
<dbReference type="PRINTS" id="PR00941">
    <property type="entry name" value="CDATPASE"/>
</dbReference>
<dbReference type="PRINTS" id="PR00119">
    <property type="entry name" value="CATATPASE"/>
</dbReference>
<evidence type="ECO:0000256" key="1">
    <source>
        <dbReference type="ARBA" id="ARBA00004141"/>
    </source>
</evidence>
<dbReference type="NCBIfam" id="TIGR01494">
    <property type="entry name" value="ATPase_P-type"/>
    <property type="match status" value="1"/>
</dbReference>
<feature type="transmembrane region" description="Helical" evidence="13">
    <location>
        <begin position="181"/>
        <end position="214"/>
    </location>
</feature>
<dbReference type="SFLD" id="SFLDG00002">
    <property type="entry name" value="C1.7:_P-type_atpase_like"/>
    <property type="match status" value="1"/>
</dbReference>
<evidence type="ECO:0000256" key="6">
    <source>
        <dbReference type="ARBA" id="ARBA00022741"/>
    </source>
</evidence>
<dbReference type="Gene3D" id="3.40.1110.10">
    <property type="entry name" value="Calcium-transporting ATPase, cytoplasmic domain N"/>
    <property type="match status" value="1"/>
</dbReference>
<dbReference type="PANTHER" id="PTHR48085">
    <property type="entry name" value="CADMIUM/ZINC-TRANSPORTING ATPASE HMA2-RELATED"/>
    <property type="match status" value="1"/>
</dbReference>
<dbReference type="EC" id="7.2.2.21" evidence="11"/>
<dbReference type="InterPro" id="IPR036163">
    <property type="entry name" value="HMA_dom_sf"/>
</dbReference>
<dbReference type="CDD" id="cd00371">
    <property type="entry name" value="HMA"/>
    <property type="match status" value="2"/>
</dbReference>
<dbReference type="InterPro" id="IPR018303">
    <property type="entry name" value="ATPase_P-typ_P_site"/>
</dbReference>
<dbReference type="Pfam" id="PF00702">
    <property type="entry name" value="Hydrolase"/>
    <property type="match status" value="1"/>
</dbReference>
<dbReference type="Gene3D" id="3.30.70.100">
    <property type="match status" value="2"/>
</dbReference>
<evidence type="ECO:0000313" key="16">
    <source>
        <dbReference type="Proteomes" id="UP000622405"/>
    </source>
</evidence>
<dbReference type="SFLD" id="SFLDF00027">
    <property type="entry name" value="p-type_atpase"/>
    <property type="match status" value="1"/>
</dbReference>
<feature type="transmembrane region" description="Helical" evidence="13">
    <location>
        <begin position="735"/>
        <end position="757"/>
    </location>
</feature>
<feature type="transmembrane region" description="Helical" evidence="13">
    <location>
        <begin position="234"/>
        <end position="261"/>
    </location>
</feature>
<dbReference type="Gene3D" id="2.70.150.10">
    <property type="entry name" value="Calcium-transporting ATPase, cytoplasmic transduction domain A"/>
    <property type="match status" value="1"/>
</dbReference>
<dbReference type="InterPro" id="IPR023214">
    <property type="entry name" value="HAD_sf"/>
</dbReference>
<evidence type="ECO:0000256" key="3">
    <source>
        <dbReference type="ARBA" id="ARBA00022539"/>
    </source>
</evidence>
<dbReference type="InterPro" id="IPR008250">
    <property type="entry name" value="ATPase_P-typ_transduc_dom_A_sf"/>
</dbReference>
<evidence type="ECO:0000256" key="10">
    <source>
        <dbReference type="ARBA" id="ARBA00023136"/>
    </source>
</evidence>
<keyword evidence="3" id="KW-0104">Cadmium</keyword>
<keyword evidence="9 13" id="KW-1133">Transmembrane helix</keyword>
<evidence type="ECO:0000256" key="11">
    <source>
        <dbReference type="ARBA" id="ARBA00039103"/>
    </source>
</evidence>
<dbReference type="RefSeq" id="WP_186892816.1">
    <property type="nucleotide sequence ID" value="NZ_WJBE01000001.1"/>
</dbReference>
<dbReference type="PROSITE" id="PS50846">
    <property type="entry name" value="HMA_2"/>
    <property type="match status" value="2"/>
</dbReference>
<evidence type="ECO:0000256" key="4">
    <source>
        <dbReference type="ARBA" id="ARBA00022692"/>
    </source>
</evidence>
<keyword evidence="16" id="KW-1185">Reference proteome</keyword>
<comment type="catalytic activity">
    <reaction evidence="12">
        <text>Cd(2+)(in) + ATP + H2O = Cd(2+)(out) + ADP + phosphate + H(+)</text>
        <dbReference type="Rhea" id="RHEA:12132"/>
        <dbReference type="ChEBI" id="CHEBI:15377"/>
        <dbReference type="ChEBI" id="CHEBI:15378"/>
        <dbReference type="ChEBI" id="CHEBI:30616"/>
        <dbReference type="ChEBI" id="CHEBI:43474"/>
        <dbReference type="ChEBI" id="CHEBI:48775"/>
        <dbReference type="ChEBI" id="CHEBI:456216"/>
        <dbReference type="EC" id="7.2.2.21"/>
    </reaction>
</comment>
<feature type="domain" description="HMA" evidence="14">
    <location>
        <begin position="79"/>
        <end position="148"/>
    </location>
</feature>
<evidence type="ECO:0000256" key="13">
    <source>
        <dbReference type="RuleBase" id="RU362081"/>
    </source>
</evidence>
<keyword evidence="6 13" id="KW-0547">Nucleotide-binding</keyword>
<sequence length="787" mass="82776">MIKKELILEGLCCANCAAQIEAEVNAIPGLSATMNFINQTLVIETAASDGVAVVAQVKAIVHKHEPGVQVKEKAGRPSDRQVFILEGLCCANCAAKIETEATKLTGVRAAHLDFISTKLTLETVASVSLSALVLQLEAIVAKIEPGVQVRLAAATAQSGAPATVRPDADEGGQRRKLLTKLALGGSLFAVALLVSLPGWLALSLFLASYLIVGGDVVWRAVRGIASGQVFSEHFLMTIATIGAFLVGQYPEGVAVMMFYLVGELFQDMAVDHSRKSISALMDIRPDYANLKVGDNITRVAPEAVGVGDRIVVKPGEKIPLDGVVAEGFSMVDTSALTGESVPRELAPGAVALSGFINKNGLLTITVSKTFGESTVAKILDLVENASSRKAPTEKFITKFARYYTPTVVFAALALGLIPPLLLPGATFADWIYRALIFLVVSCPCALVISIPLGFFGGIGGASKLGILIKGSNYLEALNSVETVVFDKTGTLTKGVFKVTAINPQPGFTADALLDYAAHAESFSNHPIAKSIVAAYPGTIRPDRIQHHQEMAGSGLQVSIDSQVVVAGNAGLMAAQQIPISPVTSLGTVVYLAVDQVYAGHLIISDEVKADAAAAIAALKAIGIKKTVMLTGDHQAVGDQIGQQLGLDQVYAELLPADKVAKFEWLESHKAAHEKIIFVGDGINDAPVLARADIGVAMGGLGSDAAIEAADIVIMTDEPTKIVTAIKIARKTRKIVLQNIFLALGIKGVFLIMAMFGVATMWEAVFADVGVTLLAVFNAMRVLNTKNL</sequence>
<dbReference type="InterPro" id="IPR023298">
    <property type="entry name" value="ATPase_P-typ_TM_dom_sf"/>
</dbReference>
<comment type="similarity">
    <text evidence="2 13">Belongs to the cation transport ATPase (P-type) (TC 3.A.3) family. Type IB subfamily.</text>
</comment>
<evidence type="ECO:0000256" key="8">
    <source>
        <dbReference type="ARBA" id="ARBA00022967"/>
    </source>
</evidence>
<protein>
    <recommendedName>
        <fullName evidence="11">Cd(2+)-exporting ATPase</fullName>
        <ecNumber evidence="11">7.2.2.21</ecNumber>
    </recommendedName>
</protein>
<feature type="transmembrane region" description="Helical" evidence="13">
    <location>
        <begin position="763"/>
        <end position="782"/>
    </location>
</feature>
<dbReference type="NCBIfam" id="TIGR01512">
    <property type="entry name" value="ATPase-IB2_Cd"/>
    <property type="match status" value="1"/>
</dbReference>
<evidence type="ECO:0000259" key="14">
    <source>
        <dbReference type="PROSITE" id="PS50846"/>
    </source>
</evidence>
<keyword evidence="10 13" id="KW-0472">Membrane</keyword>
<dbReference type="InterPro" id="IPR051014">
    <property type="entry name" value="Cation_Transport_ATPase_IB"/>
</dbReference>
<keyword evidence="4 13" id="KW-0812">Transmembrane</keyword>
<keyword evidence="7 13" id="KW-0067">ATP-binding</keyword>
<feature type="transmembrane region" description="Helical" evidence="13">
    <location>
        <begin position="434"/>
        <end position="455"/>
    </location>
</feature>
<dbReference type="SFLD" id="SFLDS00003">
    <property type="entry name" value="Haloacid_Dehalogenase"/>
    <property type="match status" value="1"/>
</dbReference>
<dbReference type="PANTHER" id="PTHR48085:SF5">
    <property type="entry name" value="CADMIUM_ZINC-TRANSPORTING ATPASE HMA4-RELATED"/>
    <property type="match status" value="1"/>
</dbReference>
<dbReference type="NCBIfam" id="TIGR01525">
    <property type="entry name" value="ATPase-IB_hvy"/>
    <property type="match status" value="1"/>
</dbReference>
<dbReference type="PROSITE" id="PS00154">
    <property type="entry name" value="ATPASE_E1_E2"/>
    <property type="match status" value="1"/>
</dbReference>
<dbReference type="Pfam" id="PF00403">
    <property type="entry name" value="HMA"/>
    <property type="match status" value="2"/>
</dbReference>
<dbReference type="SUPFAM" id="SSF55008">
    <property type="entry name" value="HMA, heavy metal-associated domain"/>
    <property type="match status" value="2"/>
</dbReference>
<keyword evidence="5 13" id="KW-0479">Metal-binding</keyword>
<dbReference type="Proteomes" id="UP000622405">
    <property type="component" value="Unassembled WGS sequence"/>
</dbReference>
<evidence type="ECO:0000256" key="5">
    <source>
        <dbReference type="ARBA" id="ARBA00022723"/>
    </source>
</evidence>
<dbReference type="SUPFAM" id="SSF56784">
    <property type="entry name" value="HAD-like"/>
    <property type="match status" value="1"/>
</dbReference>
<evidence type="ECO:0000313" key="15">
    <source>
        <dbReference type="EMBL" id="MBC3898047.1"/>
    </source>
</evidence>
<feature type="domain" description="HMA" evidence="14">
    <location>
        <begin position="2"/>
        <end position="69"/>
    </location>
</feature>
<dbReference type="CDD" id="cd07548">
    <property type="entry name" value="P-type_ATPase-Cd_Zn_Co_like"/>
    <property type="match status" value="1"/>
</dbReference>
<dbReference type="Gene3D" id="3.40.50.1000">
    <property type="entry name" value="HAD superfamily/HAD-like"/>
    <property type="match status" value="1"/>
</dbReference>
<evidence type="ECO:0000256" key="9">
    <source>
        <dbReference type="ARBA" id="ARBA00022989"/>
    </source>
</evidence>
<comment type="subcellular location">
    <subcellularLocation>
        <location evidence="13">Cell membrane</location>
    </subcellularLocation>
    <subcellularLocation>
        <location evidence="1">Membrane</location>
        <topology evidence="1">Multi-pass membrane protein</topology>
    </subcellularLocation>
</comment>
<dbReference type="InterPro" id="IPR023299">
    <property type="entry name" value="ATPase_P-typ_cyto_dom_N"/>
</dbReference>
<name>A0ABR6YS61_9FIRM</name>
<dbReference type="InterPro" id="IPR036412">
    <property type="entry name" value="HAD-like_sf"/>
</dbReference>
<evidence type="ECO:0000256" key="12">
    <source>
        <dbReference type="ARBA" id="ARBA00049338"/>
    </source>
</evidence>
<dbReference type="EMBL" id="WJBE01000001">
    <property type="protein sequence ID" value="MBC3898047.1"/>
    <property type="molecule type" value="Genomic_DNA"/>
</dbReference>
<dbReference type="InterPro" id="IPR044492">
    <property type="entry name" value="P_typ_ATPase_HD_dom"/>
</dbReference>
<dbReference type="Pfam" id="PF00122">
    <property type="entry name" value="E1-E2_ATPase"/>
    <property type="match status" value="1"/>
</dbReference>